<keyword evidence="1" id="KW-0812">Transmembrane</keyword>
<keyword evidence="3" id="KW-1185">Reference proteome</keyword>
<dbReference type="Proteomes" id="UP000198914">
    <property type="component" value="Unassembled WGS sequence"/>
</dbReference>
<reference evidence="3" key="1">
    <citation type="submission" date="2016-10" db="EMBL/GenBank/DDBJ databases">
        <authorList>
            <person name="Varghese N."/>
            <person name="Submissions S."/>
        </authorList>
    </citation>
    <scope>NUCLEOTIDE SEQUENCE [LARGE SCALE GENOMIC DNA]</scope>
    <source>
        <strain evidence="3">DSM 100420</strain>
    </source>
</reference>
<accession>A0A1H3K0N7</accession>
<feature type="transmembrane region" description="Helical" evidence="1">
    <location>
        <begin position="12"/>
        <end position="30"/>
    </location>
</feature>
<sequence length="91" mass="8539">MESFLEGLGTIAFILLALIGLAVGALAGAISGRGKGLYAVIGAVAAVATPFLLAALGVTVLAAGGVLLVLVVGAAGAAIALAIVGVVSGRK</sequence>
<organism evidence="2 3">
    <name type="scientific">Jannaschia faecimaris</name>
    <dbReference type="NCBI Taxonomy" id="1244108"/>
    <lineage>
        <taxon>Bacteria</taxon>
        <taxon>Pseudomonadati</taxon>
        <taxon>Pseudomonadota</taxon>
        <taxon>Alphaproteobacteria</taxon>
        <taxon>Rhodobacterales</taxon>
        <taxon>Roseobacteraceae</taxon>
        <taxon>Jannaschia</taxon>
    </lineage>
</organism>
<evidence type="ECO:0000313" key="3">
    <source>
        <dbReference type="Proteomes" id="UP000198914"/>
    </source>
</evidence>
<gene>
    <name evidence="2" type="ORF">SAMN05444004_101480</name>
</gene>
<dbReference type="STRING" id="1244108.SAMN05444004_101480"/>
<dbReference type="EMBL" id="FNPX01000001">
    <property type="protein sequence ID" value="SDY45429.1"/>
    <property type="molecule type" value="Genomic_DNA"/>
</dbReference>
<keyword evidence="1" id="KW-0472">Membrane</keyword>
<dbReference type="RefSeq" id="WP_092641706.1">
    <property type="nucleotide sequence ID" value="NZ_FNPX01000001.1"/>
</dbReference>
<dbReference type="AlphaFoldDB" id="A0A1H3K0N7"/>
<name>A0A1H3K0N7_9RHOB</name>
<evidence type="ECO:0000313" key="2">
    <source>
        <dbReference type="EMBL" id="SDY45429.1"/>
    </source>
</evidence>
<protein>
    <recommendedName>
        <fullName evidence="4">GlsB/YeaQ/YmgE family stress response membrane protein</fullName>
    </recommendedName>
</protein>
<keyword evidence="1" id="KW-1133">Transmembrane helix</keyword>
<feature type="transmembrane region" description="Helical" evidence="1">
    <location>
        <begin position="66"/>
        <end position="87"/>
    </location>
</feature>
<feature type="transmembrane region" description="Helical" evidence="1">
    <location>
        <begin position="37"/>
        <end position="60"/>
    </location>
</feature>
<evidence type="ECO:0000256" key="1">
    <source>
        <dbReference type="SAM" id="Phobius"/>
    </source>
</evidence>
<proteinExistence type="predicted"/>
<evidence type="ECO:0008006" key="4">
    <source>
        <dbReference type="Google" id="ProtNLM"/>
    </source>
</evidence>